<keyword evidence="3" id="KW-1185">Reference proteome</keyword>
<evidence type="ECO:0000313" key="2">
    <source>
        <dbReference type="EMBL" id="QEG20846.1"/>
    </source>
</evidence>
<dbReference type="Proteomes" id="UP000322214">
    <property type="component" value="Chromosome"/>
</dbReference>
<dbReference type="Gene3D" id="3.10.450.50">
    <property type="match status" value="1"/>
</dbReference>
<organism evidence="2 3">
    <name type="scientific">Mariniblastus fucicola</name>
    <dbReference type="NCBI Taxonomy" id="980251"/>
    <lineage>
        <taxon>Bacteria</taxon>
        <taxon>Pseudomonadati</taxon>
        <taxon>Planctomycetota</taxon>
        <taxon>Planctomycetia</taxon>
        <taxon>Pirellulales</taxon>
        <taxon>Pirellulaceae</taxon>
        <taxon>Mariniblastus</taxon>
    </lineage>
</organism>
<dbReference type="AlphaFoldDB" id="A0A5B9P8A5"/>
<protein>
    <recommendedName>
        <fullName evidence="1">HTH cro/C1-type domain-containing protein</fullName>
    </recommendedName>
</protein>
<dbReference type="SMART" id="SM00530">
    <property type="entry name" value="HTH_XRE"/>
    <property type="match status" value="1"/>
</dbReference>
<gene>
    <name evidence="2" type="ORF">MFFC18_06970</name>
</gene>
<sequence length="239" mass="27321">MAWTRKSLDRSYACNHQMLKFFRKRKGWSQQQLCEAADVSVRVVCKAETGAAISTTSIDKFSTALSMPEHEVYPEDLISDPRQLAERFVNALHVHRQNLLDSIGDMIDPGAEFRIVGNPRKIPFAGLHRGPRAYRRALKKFYQIFEIPNDFDHTTAYEYFPKGTEVVLWGATCLRLVGSKAPAEKVQYRKRFRFRRGILVSFEDHYDVEKGEQSVATAAEVQGKKVYDPLEDSTCGINL</sequence>
<dbReference type="EMBL" id="CP042912">
    <property type="protein sequence ID" value="QEG20846.1"/>
    <property type="molecule type" value="Genomic_DNA"/>
</dbReference>
<dbReference type="GO" id="GO:0003677">
    <property type="term" value="F:DNA binding"/>
    <property type="evidence" value="ECO:0007669"/>
    <property type="project" value="InterPro"/>
</dbReference>
<reference evidence="2 3" key="1">
    <citation type="submission" date="2019-08" db="EMBL/GenBank/DDBJ databases">
        <title>Deep-cultivation of Planctomycetes and their phenomic and genomic characterization uncovers novel biology.</title>
        <authorList>
            <person name="Wiegand S."/>
            <person name="Jogler M."/>
            <person name="Boedeker C."/>
            <person name="Pinto D."/>
            <person name="Vollmers J."/>
            <person name="Rivas-Marin E."/>
            <person name="Kohn T."/>
            <person name="Peeters S.H."/>
            <person name="Heuer A."/>
            <person name="Rast P."/>
            <person name="Oberbeckmann S."/>
            <person name="Bunk B."/>
            <person name="Jeske O."/>
            <person name="Meyerdierks A."/>
            <person name="Storesund J.E."/>
            <person name="Kallscheuer N."/>
            <person name="Luecker S."/>
            <person name="Lage O.M."/>
            <person name="Pohl T."/>
            <person name="Merkel B.J."/>
            <person name="Hornburger P."/>
            <person name="Mueller R.-W."/>
            <person name="Bruemmer F."/>
            <person name="Labrenz M."/>
            <person name="Spormann A.M."/>
            <person name="Op den Camp H."/>
            <person name="Overmann J."/>
            <person name="Amann R."/>
            <person name="Jetten M.S.M."/>
            <person name="Mascher T."/>
            <person name="Medema M.H."/>
            <person name="Devos D.P."/>
            <person name="Kaster A.-K."/>
            <person name="Ovreas L."/>
            <person name="Rohde M."/>
            <person name="Galperin M.Y."/>
            <person name="Jogler C."/>
        </authorList>
    </citation>
    <scope>NUCLEOTIDE SEQUENCE [LARGE SCALE GENOMIC DNA]</scope>
    <source>
        <strain evidence="2 3">FC18</strain>
    </source>
</reference>
<dbReference type="SUPFAM" id="SSF54427">
    <property type="entry name" value="NTF2-like"/>
    <property type="match status" value="1"/>
</dbReference>
<dbReference type="PROSITE" id="PS50943">
    <property type="entry name" value="HTH_CROC1"/>
    <property type="match status" value="1"/>
</dbReference>
<accession>A0A5B9P8A5</accession>
<dbReference type="InterPro" id="IPR010982">
    <property type="entry name" value="Lambda_DNA-bd_dom_sf"/>
</dbReference>
<dbReference type="KEGG" id="mff:MFFC18_06970"/>
<evidence type="ECO:0000313" key="3">
    <source>
        <dbReference type="Proteomes" id="UP000322214"/>
    </source>
</evidence>
<dbReference type="InterPro" id="IPR001387">
    <property type="entry name" value="Cro/C1-type_HTH"/>
</dbReference>
<feature type="domain" description="HTH cro/C1-type" evidence="1">
    <location>
        <begin position="19"/>
        <end position="72"/>
    </location>
</feature>
<name>A0A5B9P8A5_9BACT</name>
<evidence type="ECO:0000259" key="1">
    <source>
        <dbReference type="PROSITE" id="PS50943"/>
    </source>
</evidence>
<dbReference type="Pfam" id="PF01381">
    <property type="entry name" value="HTH_3"/>
    <property type="match status" value="1"/>
</dbReference>
<dbReference type="SUPFAM" id="SSF47413">
    <property type="entry name" value="lambda repressor-like DNA-binding domains"/>
    <property type="match status" value="1"/>
</dbReference>
<dbReference type="CDD" id="cd00093">
    <property type="entry name" value="HTH_XRE"/>
    <property type="match status" value="1"/>
</dbReference>
<dbReference type="Gene3D" id="1.10.260.40">
    <property type="entry name" value="lambda repressor-like DNA-binding domains"/>
    <property type="match status" value="1"/>
</dbReference>
<proteinExistence type="predicted"/>
<dbReference type="InterPro" id="IPR032710">
    <property type="entry name" value="NTF2-like_dom_sf"/>
</dbReference>